<name>A0A0W8DLA7_PHYNI</name>
<feature type="transmembrane region" description="Helical" evidence="6">
    <location>
        <begin position="440"/>
        <end position="458"/>
    </location>
</feature>
<evidence type="ECO:0000256" key="6">
    <source>
        <dbReference type="SAM" id="Phobius"/>
    </source>
</evidence>
<reference evidence="7 8" key="1">
    <citation type="submission" date="2015-11" db="EMBL/GenBank/DDBJ databases">
        <title>Genomes and virulence difference between two physiological races of Phytophthora nicotianae.</title>
        <authorList>
            <person name="Liu H."/>
            <person name="Ma X."/>
            <person name="Yu H."/>
            <person name="Fang D."/>
            <person name="Li Y."/>
            <person name="Wang X."/>
            <person name="Wang W."/>
            <person name="Dong Y."/>
            <person name="Xiao B."/>
        </authorList>
    </citation>
    <scope>NUCLEOTIDE SEQUENCE [LARGE SCALE GENOMIC DNA]</scope>
    <source>
        <strain evidence="8">race 1</strain>
    </source>
</reference>
<dbReference type="NCBIfam" id="NF037982">
    <property type="entry name" value="Nramp_1"/>
    <property type="match status" value="1"/>
</dbReference>
<protein>
    <submittedName>
        <fullName evidence="7">CWF19 protein 1</fullName>
    </submittedName>
</protein>
<dbReference type="GO" id="GO:0005384">
    <property type="term" value="F:manganese ion transmembrane transporter activity"/>
    <property type="evidence" value="ECO:0007669"/>
    <property type="project" value="TreeGrafter"/>
</dbReference>
<feature type="transmembrane region" description="Helical" evidence="6">
    <location>
        <begin position="66"/>
        <end position="85"/>
    </location>
</feature>
<feature type="transmembrane region" description="Helical" evidence="6">
    <location>
        <begin position="169"/>
        <end position="189"/>
    </location>
</feature>
<feature type="transmembrane region" description="Helical" evidence="6">
    <location>
        <begin position="541"/>
        <end position="563"/>
    </location>
</feature>
<evidence type="ECO:0000313" key="8">
    <source>
        <dbReference type="Proteomes" id="UP000054636"/>
    </source>
</evidence>
<dbReference type="PRINTS" id="PR00447">
    <property type="entry name" value="NATRESASSCMP"/>
</dbReference>
<feature type="transmembrane region" description="Helical" evidence="6">
    <location>
        <begin position="106"/>
        <end position="124"/>
    </location>
</feature>
<feature type="transmembrane region" description="Helical" evidence="6">
    <location>
        <begin position="136"/>
        <end position="157"/>
    </location>
</feature>
<dbReference type="PANTHER" id="PTHR11706">
    <property type="entry name" value="SOLUTE CARRIER PROTEIN FAMILY 11 MEMBER"/>
    <property type="match status" value="1"/>
</dbReference>
<feature type="transmembrane region" description="Helical" evidence="6">
    <location>
        <begin position="216"/>
        <end position="235"/>
    </location>
</feature>
<gene>
    <name evidence="7" type="ORF">AM588_10007007</name>
</gene>
<feature type="transmembrane region" description="Helical" evidence="6">
    <location>
        <begin position="256"/>
        <end position="283"/>
    </location>
</feature>
<evidence type="ECO:0000256" key="4">
    <source>
        <dbReference type="ARBA" id="ARBA00022989"/>
    </source>
</evidence>
<dbReference type="EMBL" id="LNFP01000138">
    <property type="protein sequence ID" value="KUF96898.1"/>
    <property type="molecule type" value="Genomic_DNA"/>
</dbReference>
<organism evidence="7 8">
    <name type="scientific">Phytophthora nicotianae</name>
    <name type="common">Potato buckeye rot agent</name>
    <name type="synonym">Phytophthora parasitica</name>
    <dbReference type="NCBI Taxonomy" id="4792"/>
    <lineage>
        <taxon>Eukaryota</taxon>
        <taxon>Sar</taxon>
        <taxon>Stramenopiles</taxon>
        <taxon>Oomycota</taxon>
        <taxon>Peronosporomycetes</taxon>
        <taxon>Peronosporales</taxon>
        <taxon>Peronosporaceae</taxon>
        <taxon>Phytophthora</taxon>
    </lineage>
</organism>
<feature type="transmembrane region" description="Helical" evidence="6">
    <location>
        <begin position="27"/>
        <end position="46"/>
    </location>
</feature>
<dbReference type="Proteomes" id="UP000054636">
    <property type="component" value="Unassembled WGS sequence"/>
</dbReference>
<accession>A0A0W8DLA7</accession>
<sequence length="643" mass="70622">MTSSEFVPEPLPRGLTDATTHPHRPRFSWSIFWSYTGPGWLMSMAYLDPGNLEADLQSGAYTRYQLLYVVLLSTMFGGLYQILAARLGACTGRHLAQLCRSEYPPLVSFGLWIMTELAIIGSDIQEVLGSAVAFELLFGLPLWLGCLLTGLDTFTFLALHKAGDSKTRYLEMFFLLLIATMCVCFFADFTMSDPDGIEIIKGVVEPRMDKQNTMQAVAMLGAIIMPHNIFLHSALVQERKIDTRFPTKVKEANYYFGLEAVMALFVSFLINAAVVCAFASSFFSSQCYALSSNPISSLYGRDIQTSCIPAKAALSSGSAIYDAFTGNVCVFGGESVFEGNVTTAIMNTVSKCTPCYVDGRGESFGTELFESGPTAGYCQEIGLAEAGEAIREALGGYAKVVWAIGLLASGQASTMTGTYAGQFVMEGFLDIRIAAWKRVALTRGVTLIPAIIVALISQDRQFQSDRFNELLNVLQSVQLPFALLPLLAFTTSKRLMGPHFVNTRWIAALLVVGTALLCGVNYTLVYDILLKNLPEKLSASAWISLVTIAGLYVTLLLYLLLIYPSETVPPHYVVLPSAVSSELPREEKNKSAGSAEEPYWRMKVSYDKTRSIVLRSTKKSTPEKSVMLSDSNWSYLVSITYKR</sequence>
<comment type="subcellular location">
    <subcellularLocation>
        <location evidence="1">Membrane</location>
        <topology evidence="1">Multi-pass membrane protein</topology>
    </subcellularLocation>
</comment>
<keyword evidence="2" id="KW-0813">Transport</keyword>
<dbReference type="InterPro" id="IPR001046">
    <property type="entry name" value="NRAMP_fam"/>
</dbReference>
<dbReference type="GO" id="GO:0005886">
    <property type="term" value="C:plasma membrane"/>
    <property type="evidence" value="ECO:0007669"/>
    <property type="project" value="TreeGrafter"/>
</dbReference>
<dbReference type="Pfam" id="PF01566">
    <property type="entry name" value="Nramp"/>
    <property type="match status" value="2"/>
</dbReference>
<dbReference type="GO" id="GO:0034755">
    <property type="term" value="P:iron ion transmembrane transport"/>
    <property type="evidence" value="ECO:0007669"/>
    <property type="project" value="TreeGrafter"/>
</dbReference>
<evidence type="ECO:0000313" key="7">
    <source>
        <dbReference type="EMBL" id="KUF96898.1"/>
    </source>
</evidence>
<feature type="transmembrane region" description="Helical" evidence="6">
    <location>
        <begin position="505"/>
        <end position="529"/>
    </location>
</feature>
<dbReference type="PANTHER" id="PTHR11706:SF33">
    <property type="entry name" value="NATURAL RESISTANCE-ASSOCIATED MACROPHAGE PROTEIN 2"/>
    <property type="match status" value="1"/>
</dbReference>
<evidence type="ECO:0000256" key="5">
    <source>
        <dbReference type="ARBA" id="ARBA00023136"/>
    </source>
</evidence>
<dbReference type="GO" id="GO:0015086">
    <property type="term" value="F:cadmium ion transmembrane transporter activity"/>
    <property type="evidence" value="ECO:0007669"/>
    <property type="project" value="TreeGrafter"/>
</dbReference>
<keyword evidence="3 6" id="KW-0812">Transmembrane</keyword>
<evidence type="ECO:0000256" key="2">
    <source>
        <dbReference type="ARBA" id="ARBA00022448"/>
    </source>
</evidence>
<evidence type="ECO:0000256" key="1">
    <source>
        <dbReference type="ARBA" id="ARBA00004141"/>
    </source>
</evidence>
<dbReference type="NCBIfam" id="TIGR01197">
    <property type="entry name" value="nramp"/>
    <property type="match status" value="1"/>
</dbReference>
<keyword evidence="4 6" id="KW-1133">Transmembrane helix</keyword>
<evidence type="ECO:0000256" key="3">
    <source>
        <dbReference type="ARBA" id="ARBA00022692"/>
    </source>
</evidence>
<keyword evidence="5 6" id="KW-0472">Membrane</keyword>
<dbReference type="AlphaFoldDB" id="A0A0W8DLA7"/>
<comment type="caution">
    <text evidence="7">The sequence shown here is derived from an EMBL/GenBank/DDBJ whole genome shotgun (WGS) entry which is preliminary data.</text>
</comment>
<proteinExistence type="predicted"/>